<reference evidence="1" key="1">
    <citation type="submission" date="2021-06" db="EMBL/GenBank/DDBJ databases">
        <authorList>
            <person name="Kallberg Y."/>
            <person name="Tangrot J."/>
            <person name="Rosling A."/>
        </authorList>
    </citation>
    <scope>NUCLEOTIDE SEQUENCE</scope>
    <source>
        <strain evidence="1">IL203A</strain>
    </source>
</reference>
<organism evidence="1 2">
    <name type="scientific">Dentiscutata heterogama</name>
    <dbReference type="NCBI Taxonomy" id="1316150"/>
    <lineage>
        <taxon>Eukaryota</taxon>
        <taxon>Fungi</taxon>
        <taxon>Fungi incertae sedis</taxon>
        <taxon>Mucoromycota</taxon>
        <taxon>Glomeromycotina</taxon>
        <taxon>Glomeromycetes</taxon>
        <taxon>Diversisporales</taxon>
        <taxon>Gigasporaceae</taxon>
        <taxon>Dentiscutata</taxon>
    </lineage>
</organism>
<evidence type="ECO:0000313" key="2">
    <source>
        <dbReference type="Proteomes" id="UP000789702"/>
    </source>
</evidence>
<dbReference type="EMBL" id="CAJVPU010023158">
    <property type="protein sequence ID" value="CAG8687216.1"/>
    <property type="molecule type" value="Genomic_DNA"/>
</dbReference>
<protein>
    <submittedName>
        <fullName evidence="1">6064_t:CDS:1</fullName>
    </submittedName>
</protein>
<proteinExistence type="predicted"/>
<evidence type="ECO:0000313" key="1">
    <source>
        <dbReference type="EMBL" id="CAG8687216.1"/>
    </source>
</evidence>
<comment type="caution">
    <text evidence="1">The sequence shown here is derived from an EMBL/GenBank/DDBJ whole genome shotgun (WGS) entry which is preliminary data.</text>
</comment>
<gene>
    <name evidence="1" type="ORF">DHETER_LOCUS11061</name>
</gene>
<dbReference type="Proteomes" id="UP000789702">
    <property type="component" value="Unassembled WGS sequence"/>
</dbReference>
<keyword evidence="2" id="KW-1185">Reference proteome</keyword>
<feature type="non-terminal residue" evidence="1">
    <location>
        <position position="309"/>
    </location>
</feature>
<sequence length="309" mass="34602">ANMSIAIIPMALEFSWSSTTQGFVLSSFFVGYLTTQIIGGVLSDRFGGKWVLSIAAALWTIFTFLTPIAAKYNLLCLILCRIFLGIGEGACLPCIHSLIAVWFPPEERSRVVGAVTSAGFIGIVVAMPISSLLVASSFGWESIFWIFGLVGCIWSIVWHFLGASSPINYPGISKEELSWILKSEYDVNRNGLRFNQFESSVSRMEDIDPEVESSGTETAIEEYENTKLLKASNVQNYLKVNNASNETLETLNSSKDEIPWKLIFSRQEVWAILVAQFCNCLGYYIMLNWLPTYYLDKFGVDIRNLGYFM</sequence>
<name>A0ACA9P6J4_9GLOM</name>
<accession>A0ACA9P6J4</accession>
<feature type="non-terminal residue" evidence="1">
    <location>
        <position position="1"/>
    </location>
</feature>